<evidence type="ECO:0000313" key="1">
    <source>
        <dbReference type="EMBL" id="SVA41367.1"/>
    </source>
</evidence>
<name>A0A381VP04_9ZZZZ</name>
<sequence length="46" mass="5024">TVTIDEKNSGFSFILSKACAGITPEGFQHSGKYSIEENLLLTSIYI</sequence>
<gene>
    <name evidence="1" type="ORF">METZ01_LOCUS94221</name>
</gene>
<protein>
    <submittedName>
        <fullName evidence="1">Uncharacterized protein</fullName>
    </submittedName>
</protein>
<accession>A0A381VP04</accession>
<dbReference type="EMBL" id="UINC01009219">
    <property type="protein sequence ID" value="SVA41367.1"/>
    <property type="molecule type" value="Genomic_DNA"/>
</dbReference>
<dbReference type="AlphaFoldDB" id="A0A381VP04"/>
<reference evidence="1" key="1">
    <citation type="submission" date="2018-05" db="EMBL/GenBank/DDBJ databases">
        <authorList>
            <person name="Lanie J.A."/>
            <person name="Ng W.-L."/>
            <person name="Kazmierczak K.M."/>
            <person name="Andrzejewski T.M."/>
            <person name="Davidsen T.M."/>
            <person name="Wayne K.J."/>
            <person name="Tettelin H."/>
            <person name="Glass J.I."/>
            <person name="Rusch D."/>
            <person name="Podicherti R."/>
            <person name="Tsui H.-C.T."/>
            <person name="Winkler M.E."/>
        </authorList>
    </citation>
    <scope>NUCLEOTIDE SEQUENCE</scope>
</reference>
<proteinExistence type="predicted"/>
<feature type="non-terminal residue" evidence="1">
    <location>
        <position position="1"/>
    </location>
</feature>
<organism evidence="1">
    <name type="scientific">marine metagenome</name>
    <dbReference type="NCBI Taxonomy" id="408172"/>
    <lineage>
        <taxon>unclassified sequences</taxon>
        <taxon>metagenomes</taxon>
        <taxon>ecological metagenomes</taxon>
    </lineage>
</organism>